<proteinExistence type="predicted"/>
<reference evidence="2" key="1">
    <citation type="journal article" date="2020" name="Fungal Divers.">
        <title>Resolving the Mortierellaceae phylogeny through synthesis of multi-gene phylogenetics and phylogenomics.</title>
        <authorList>
            <person name="Vandepol N."/>
            <person name="Liber J."/>
            <person name="Desiro A."/>
            <person name="Na H."/>
            <person name="Kennedy M."/>
            <person name="Barry K."/>
            <person name="Grigoriev I.V."/>
            <person name="Miller A.N."/>
            <person name="O'Donnell K."/>
            <person name="Stajich J.E."/>
            <person name="Bonito G."/>
        </authorList>
    </citation>
    <scope>NUCLEOTIDE SEQUENCE</scope>
    <source>
        <strain evidence="2">REB-010B</strain>
    </source>
</reference>
<feature type="compositionally biased region" description="Basic and acidic residues" evidence="1">
    <location>
        <begin position="620"/>
        <end position="633"/>
    </location>
</feature>
<feature type="compositionally biased region" description="Basic and acidic residues" evidence="1">
    <location>
        <begin position="494"/>
        <end position="507"/>
    </location>
</feature>
<gene>
    <name evidence="2" type="ORF">BGZ99_001865</name>
</gene>
<dbReference type="Proteomes" id="UP000738325">
    <property type="component" value="Unassembled WGS sequence"/>
</dbReference>
<sequence length="1065" mass="119796">MTRRIALSYPDIGSPTFTGLPPFVPLQGGLNMAPQEYQNLTQASSLQMSLEVTGALTQQQQSIYSQQQQQQQYSENQRPRHTPQHQTDVQQDHSLVSGTTVPSQQQRYRQQISTTQEAQNDPSYTIASATPVSSTGVATQFSSTGAWGNPALRSQVQMEWRDSNATNRQQQLQDDHARFSTPPVTVSAIVPTLQFTSARLADAFPKQSAASAHAPTQSDTARDALRMRKIAKDMLDCKNYDYSIMLPRHISQEHSEFWVPPQSSSHSDLQGIPRRLLMLPKDANFLVDIFFENACFYYPVINRAVVEIHLMEPQTPQALFLLNIVFMTACKHLGRNTDIKRAIQFRERAREIQPYIDGRVRISRMQANLLGSQVIYGVFVVSIGFAEICGTYQGLPTSNNPDDSEPMIDLAAEERSLVADKGRIPEAAYQQRLWTFWGFFSRDAMSRLYFGWPHGIDTMVVNAELPKVKGCVGLGGMRKSPMGQVGVTGKRRGATMDRKQSQSEKRLMRVRAAAMQADRDAYRMKSSSVSDDEDEDEDEEDELDDESDLEQDEFAATVTSPITDKRGLPELDKRPRQLFEVGDLRSHTEPNLQALDIASASSRQQQTKDKAPSFSGLSRRFLEKQGRGEDIGRRQGSQGSVSSQYSADVRRHMDRMKVLLEAESDVTDGASYARVLFLEEIKLWTVGRRVGLYLQGRSTLQTVGSAAAGTGFYSPRDRYSSGDGSDTFGSAVSATIEESRYSESAWLDDKELQGLQAELIAWEQALPPMFKFRQDVEAPDVNHKVNGKMGILMMYYYTITIMLQSSYLPIPQYLSSSPHGSVKSPESLNQEYDAVFSRAISEDSNARVKSETEEYIYTRRSLQPSINGYFNTAHQICTQLSNVLYHHVELMLDSYPNWCPIQSKLNQTLTAALRVSCLNARLNSNSKAIRDEAKAGFKMGSDLFKRQAVLPDPLTVRDWPAEEDVQVMLGLEEEFRELMTTQEEEQAMAAAQDYNEGFGGLYEDPGDHLLYPPEYQDGTTASLRNQGLALDDISQQQQQQYDLFRTEHVFGLSDEGFQFNYNIDA</sequence>
<dbReference type="OrthoDB" id="2447714at2759"/>
<protein>
    <recommendedName>
        <fullName evidence="4">Transcription factor domain-containing protein</fullName>
    </recommendedName>
</protein>
<feature type="region of interest" description="Disordered" evidence="1">
    <location>
        <begin position="66"/>
        <end position="132"/>
    </location>
</feature>
<feature type="compositionally biased region" description="Polar residues" evidence="1">
    <location>
        <begin position="84"/>
        <end position="132"/>
    </location>
</feature>
<keyword evidence="3" id="KW-1185">Reference proteome</keyword>
<feature type="region of interest" description="Disordered" evidence="1">
    <location>
        <begin position="482"/>
        <end position="574"/>
    </location>
</feature>
<evidence type="ECO:0008006" key="4">
    <source>
        <dbReference type="Google" id="ProtNLM"/>
    </source>
</evidence>
<evidence type="ECO:0000313" key="2">
    <source>
        <dbReference type="EMBL" id="KAG0329479.1"/>
    </source>
</evidence>
<feature type="compositionally biased region" description="Acidic residues" evidence="1">
    <location>
        <begin position="530"/>
        <end position="553"/>
    </location>
</feature>
<feature type="compositionally biased region" description="Basic and acidic residues" evidence="1">
    <location>
        <begin position="563"/>
        <end position="574"/>
    </location>
</feature>
<feature type="region of interest" description="Disordered" evidence="1">
    <location>
        <begin position="597"/>
        <end position="647"/>
    </location>
</feature>
<dbReference type="EMBL" id="JAAAIP010000015">
    <property type="protein sequence ID" value="KAG0329479.1"/>
    <property type="molecule type" value="Genomic_DNA"/>
</dbReference>
<comment type="caution">
    <text evidence="2">The sequence shown here is derived from an EMBL/GenBank/DDBJ whole genome shotgun (WGS) entry which is preliminary data.</text>
</comment>
<evidence type="ECO:0000256" key="1">
    <source>
        <dbReference type="SAM" id="MobiDB-lite"/>
    </source>
</evidence>
<feature type="compositionally biased region" description="Low complexity" evidence="1">
    <location>
        <begin position="634"/>
        <end position="646"/>
    </location>
</feature>
<dbReference type="AlphaFoldDB" id="A0A9P6RTR8"/>
<organism evidence="2 3">
    <name type="scientific">Dissophora globulifera</name>
    <dbReference type="NCBI Taxonomy" id="979702"/>
    <lineage>
        <taxon>Eukaryota</taxon>
        <taxon>Fungi</taxon>
        <taxon>Fungi incertae sedis</taxon>
        <taxon>Mucoromycota</taxon>
        <taxon>Mortierellomycotina</taxon>
        <taxon>Mortierellomycetes</taxon>
        <taxon>Mortierellales</taxon>
        <taxon>Mortierellaceae</taxon>
        <taxon>Dissophora</taxon>
    </lineage>
</organism>
<accession>A0A9P6RTR8</accession>
<dbReference type="CDD" id="cd12148">
    <property type="entry name" value="fungal_TF_MHR"/>
    <property type="match status" value="2"/>
</dbReference>
<name>A0A9P6RTR8_9FUNG</name>
<evidence type="ECO:0000313" key="3">
    <source>
        <dbReference type="Proteomes" id="UP000738325"/>
    </source>
</evidence>